<gene>
    <name evidence="1" type="ORF">XM38_038910</name>
</gene>
<evidence type="ECO:0000313" key="2">
    <source>
        <dbReference type="Proteomes" id="UP000191901"/>
    </source>
</evidence>
<name>A0A1Z3HRI5_9CYAN</name>
<proteinExistence type="predicted"/>
<protein>
    <submittedName>
        <fullName evidence="1">Uncharacterized protein</fullName>
    </submittedName>
</protein>
<reference evidence="1 2" key="1">
    <citation type="journal article" date="2016" name="Biochim. Biophys. Acta">
        <title>Characterization of red-shifted phycobilisomes isolated from the chlorophyll f-containing cyanobacterium Halomicronema hongdechloris.</title>
        <authorList>
            <person name="Li Y."/>
            <person name="Lin Y."/>
            <person name="Garvey C.J."/>
            <person name="Birch D."/>
            <person name="Corkery R.W."/>
            <person name="Loughlin P.C."/>
            <person name="Scheer H."/>
            <person name="Willows R.D."/>
            <person name="Chen M."/>
        </authorList>
    </citation>
    <scope>NUCLEOTIDE SEQUENCE [LARGE SCALE GENOMIC DNA]</scope>
    <source>
        <strain evidence="1 2">C2206</strain>
    </source>
</reference>
<dbReference type="EMBL" id="CP021983">
    <property type="protein sequence ID" value="ASC72931.1"/>
    <property type="molecule type" value="Genomic_DNA"/>
</dbReference>
<dbReference type="KEGG" id="hhg:XM38_038910"/>
<organism evidence="1 2">
    <name type="scientific">Halomicronema hongdechloris C2206</name>
    <dbReference type="NCBI Taxonomy" id="1641165"/>
    <lineage>
        <taxon>Bacteria</taxon>
        <taxon>Bacillati</taxon>
        <taxon>Cyanobacteriota</taxon>
        <taxon>Cyanophyceae</taxon>
        <taxon>Nodosilineales</taxon>
        <taxon>Nodosilineaceae</taxon>
        <taxon>Halomicronema</taxon>
    </lineage>
</organism>
<dbReference type="AlphaFoldDB" id="A0A1Z3HRI5"/>
<dbReference type="Proteomes" id="UP000191901">
    <property type="component" value="Chromosome"/>
</dbReference>
<keyword evidence="2" id="KW-1185">Reference proteome</keyword>
<accession>A0A1Z3HRI5</accession>
<sequence>MAVLVAYLVQIHLDIRWDTSKQCESLLRIEKETVKK</sequence>
<evidence type="ECO:0000313" key="1">
    <source>
        <dbReference type="EMBL" id="ASC72931.1"/>
    </source>
</evidence>